<gene>
    <name evidence="3" type="ORF">A3A60_03145</name>
</gene>
<sequence>MGHLRLKTKRLSKRIFRTSCIVLSILALSLLLYSAIFIRRVLPNTYFGNLSIGGWQAGNVATLVSNSIDSFGQGKITFVAGSRSFDATLTDLGISYDKKATERKILDVNLESGFLESQLYKVGAIFIKRTVEPVFTVDEEKFNDFLESSLGALEVPAQNSTIIETKGVVQIFSGRNGVVVNRKALVQELNRRLNLFSNKPVRLAYLADFSQVSEEGAGDALTRAKAVFASNLVLSYQSDLWPVSGKQLFNLLSFTPENNVVDFDSLKLGETIIKVKAASGEAGNQQLTIGLDDSKVNEFIGDIAKQVDQKGNDATLNFDGTKVTNFVSAQDGLALNGDLAKKLLLEKILNLKDSGEAVTIELPVAVKRAKIANPQINKLGVVELIGSGVSYFAGSIPNRIFNIGLGASMISGTFVKPGDIFSFVSIVGPVSAEQGFKQGYIINKGRTVLDDGGGICQVSTTVFRAALNSGLPIVKRTAHAYRVSYYEQHGFKAGLDATVFSPSVDFQFKNDTNGYILVQTRVDKVSSKIQVDIYGTTDGRRVEISEPVVSNIKPAPAPLYQDDPTLPKGVTKQVDFAASGATAVFTRKVYKGEDLIIDDRFRSNFRPWQAVYLVGTGG</sequence>
<name>A0A1F5I2C0_9BACT</name>
<proteinExistence type="predicted"/>
<keyword evidence="1" id="KW-0812">Transmembrane</keyword>
<dbReference type="InterPro" id="IPR052913">
    <property type="entry name" value="Glycopeptide_resist_protein"/>
</dbReference>
<dbReference type="STRING" id="1797729.A3A60_03145"/>
<dbReference type="Pfam" id="PF12229">
    <property type="entry name" value="PG_binding_4"/>
    <property type="match status" value="2"/>
</dbReference>
<keyword evidence="1" id="KW-1133">Transmembrane helix</keyword>
<dbReference type="AlphaFoldDB" id="A0A1F5I2C0"/>
<dbReference type="EMBL" id="MFBS01000010">
    <property type="protein sequence ID" value="OGE10513.1"/>
    <property type="molecule type" value="Genomic_DNA"/>
</dbReference>
<accession>A0A1F5I2C0</accession>
<dbReference type="InterPro" id="IPR022029">
    <property type="entry name" value="YoaR-like_PG-bd"/>
</dbReference>
<keyword evidence="1" id="KW-0472">Membrane</keyword>
<dbReference type="Proteomes" id="UP000179227">
    <property type="component" value="Unassembled WGS sequence"/>
</dbReference>
<feature type="transmembrane region" description="Helical" evidence="1">
    <location>
        <begin position="20"/>
        <end position="38"/>
    </location>
</feature>
<dbReference type="PANTHER" id="PTHR35788">
    <property type="entry name" value="EXPORTED PROTEIN-RELATED"/>
    <property type="match status" value="1"/>
</dbReference>
<reference evidence="3 4" key="1">
    <citation type="journal article" date="2016" name="Nat. Commun.">
        <title>Thousands of microbial genomes shed light on interconnected biogeochemical processes in an aquifer system.</title>
        <authorList>
            <person name="Anantharaman K."/>
            <person name="Brown C.T."/>
            <person name="Hug L.A."/>
            <person name="Sharon I."/>
            <person name="Castelle C.J."/>
            <person name="Probst A.J."/>
            <person name="Thomas B.C."/>
            <person name="Singh A."/>
            <person name="Wilkins M.J."/>
            <person name="Karaoz U."/>
            <person name="Brodie E.L."/>
            <person name="Williams K.H."/>
            <person name="Hubbard S.S."/>
            <person name="Banfield J.F."/>
        </authorList>
    </citation>
    <scope>NUCLEOTIDE SEQUENCE [LARGE SCALE GENOMIC DNA]</scope>
</reference>
<comment type="caution">
    <text evidence="3">The sequence shown here is derived from an EMBL/GenBank/DDBJ whole genome shotgun (WGS) entry which is preliminary data.</text>
</comment>
<evidence type="ECO:0000313" key="4">
    <source>
        <dbReference type="Proteomes" id="UP000179227"/>
    </source>
</evidence>
<feature type="domain" description="YoaR-like putative peptidoglycan binding" evidence="2">
    <location>
        <begin position="271"/>
        <end position="351"/>
    </location>
</feature>
<evidence type="ECO:0000259" key="2">
    <source>
        <dbReference type="Pfam" id="PF12229"/>
    </source>
</evidence>
<organism evidence="3 4">
    <name type="scientific">Candidatus Curtissbacteria bacterium RIFCSPLOWO2_01_FULL_42_26</name>
    <dbReference type="NCBI Taxonomy" id="1797729"/>
    <lineage>
        <taxon>Bacteria</taxon>
        <taxon>Candidatus Curtissiibacteriota</taxon>
    </lineage>
</organism>
<evidence type="ECO:0000256" key="1">
    <source>
        <dbReference type="SAM" id="Phobius"/>
    </source>
</evidence>
<protein>
    <recommendedName>
        <fullName evidence="2">YoaR-like putative peptidoglycan binding domain-containing protein</fullName>
    </recommendedName>
</protein>
<dbReference type="InterPro" id="IPR007391">
    <property type="entry name" value="Vancomycin_resist_VanW"/>
</dbReference>
<evidence type="ECO:0000313" key="3">
    <source>
        <dbReference type="EMBL" id="OGE10513.1"/>
    </source>
</evidence>
<dbReference type="Pfam" id="PF04294">
    <property type="entry name" value="VanW"/>
    <property type="match status" value="1"/>
</dbReference>
<feature type="domain" description="YoaR-like putative peptidoglycan binding" evidence="2">
    <location>
        <begin position="88"/>
        <end position="193"/>
    </location>
</feature>
<dbReference type="PANTHER" id="PTHR35788:SF1">
    <property type="entry name" value="EXPORTED PROTEIN"/>
    <property type="match status" value="1"/>
</dbReference>